<accession>A0A1Q6F2N3</accession>
<organism evidence="1 2">
    <name type="scientific">Alistipes putredinis</name>
    <dbReference type="NCBI Taxonomy" id="28117"/>
    <lineage>
        <taxon>Bacteria</taxon>
        <taxon>Pseudomonadati</taxon>
        <taxon>Bacteroidota</taxon>
        <taxon>Bacteroidia</taxon>
        <taxon>Bacteroidales</taxon>
        <taxon>Rikenellaceae</taxon>
        <taxon>Alistipes</taxon>
    </lineage>
</organism>
<dbReference type="STRING" id="28117.BHV66_10320"/>
<comment type="caution">
    <text evidence="1">The sequence shown here is derived from an EMBL/GenBank/DDBJ whole genome shotgun (WGS) entry which is preliminary data.</text>
</comment>
<sequence length="310" mass="36376">MNKLTGSKGCLATDTRSLREIAPLLENYFGITLGYFSNEIESSTGISAAKAIQEDHEIRLPTNRFDYDAYMELFGETPLLTARLREALLFVAYIITDRKFNEEELYERGYWEDWNTYKGEWAKLMLFMEETEQRHRNLYERVGEQEMPVTLRTNSRKQEPQTIPNTNNWLFRLIRKELADYFPDIQTAEDARQELERRKPSAGAKPMNTRYPIVAYGIYRMLHEENAMSENPDTPNELCRLIYDYTRFVGCYPSYKGYDGSFNPKNIRADIGYIKKNVQKYGGEKIPKFPSVEFGRIHIVTDNIVHKDLF</sequence>
<dbReference type="Proteomes" id="UP000187417">
    <property type="component" value="Unassembled WGS sequence"/>
</dbReference>
<dbReference type="AlphaFoldDB" id="A0A1Q6F2N3"/>
<evidence type="ECO:0000313" key="1">
    <source>
        <dbReference type="EMBL" id="OKY93078.1"/>
    </source>
</evidence>
<protein>
    <submittedName>
        <fullName evidence="1">Uncharacterized protein</fullName>
    </submittedName>
</protein>
<gene>
    <name evidence="1" type="ORF">BHV66_10320</name>
</gene>
<evidence type="ECO:0000313" key="2">
    <source>
        <dbReference type="Proteomes" id="UP000187417"/>
    </source>
</evidence>
<name>A0A1Q6F2N3_9BACT</name>
<dbReference type="RefSeq" id="WP_278339551.1">
    <property type="nucleotide sequence ID" value="NZ_BAAFLA010000027.1"/>
</dbReference>
<reference evidence="1 2" key="1">
    <citation type="journal article" date="2016" name="Nat. Biotechnol.">
        <title>Measurement of bacterial replication rates in microbial communities.</title>
        <authorList>
            <person name="Brown C.T."/>
            <person name="Olm M.R."/>
            <person name="Thomas B.C."/>
            <person name="Banfield J.F."/>
        </authorList>
    </citation>
    <scope>NUCLEOTIDE SEQUENCE [LARGE SCALE GENOMIC DNA]</scope>
    <source>
        <strain evidence="1">CAG:67_53_122</strain>
    </source>
</reference>
<dbReference type="EMBL" id="MNQH01000046">
    <property type="protein sequence ID" value="OKY93078.1"/>
    <property type="molecule type" value="Genomic_DNA"/>
</dbReference>
<proteinExistence type="predicted"/>